<evidence type="ECO:0000313" key="3">
    <source>
        <dbReference type="Proteomes" id="UP000275385"/>
    </source>
</evidence>
<dbReference type="Proteomes" id="UP000275385">
    <property type="component" value="Unassembled WGS sequence"/>
</dbReference>
<gene>
    <name evidence="2" type="ORF">DL546_001450</name>
</gene>
<organism evidence="2 3">
    <name type="scientific">Coniochaeta pulveracea</name>
    <dbReference type="NCBI Taxonomy" id="177199"/>
    <lineage>
        <taxon>Eukaryota</taxon>
        <taxon>Fungi</taxon>
        <taxon>Dikarya</taxon>
        <taxon>Ascomycota</taxon>
        <taxon>Pezizomycotina</taxon>
        <taxon>Sordariomycetes</taxon>
        <taxon>Sordariomycetidae</taxon>
        <taxon>Coniochaetales</taxon>
        <taxon>Coniochaetaceae</taxon>
        <taxon>Coniochaeta</taxon>
    </lineage>
</organism>
<proteinExistence type="predicted"/>
<keyword evidence="3" id="KW-1185">Reference proteome</keyword>
<evidence type="ECO:0000256" key="1">
    <source>
        <dbReference type="SAM" id="MobiDB-lite"/>
    </source>
</evidence>
<name>A0A420XX73_9PEZI</name>
<dbReference type="EMBL" id="QVQW01000112">
    <property type="protein sequence ID" value="RKU40263.1"/>
    <property type="molecule type" value="Genomic_DNA"/>
</dbReference>
<accession>A0A420XX73</accession>
<feature type="compositionally biased region" description="Basic residues" evidence="1">
    <location>
        <begin position="151"/>
        <end position="161"/>
    </location>
</feature>
<dbReference type="STRING" id="177199.A0A420XX73"/>
<comment type="caution">
    <text evidence="2">The sequence shown here is derived from an EMBL/GenBank/DDBJ whole genome shotgun (WGS) entry which is preliminary data.</text>
</comment>
<feature type="compositionally biased region" description="Basic residues" evidence="1">
    <location>
        <begin position="119"/>
        <end position="132"/>
    </location>
</feature>
<feature type="region of interest" description="Disordered" evidence="1">
    <location>
        <begin position="73"/>
        <end position="195"/>
    </location>
</feature>
<feature type="compositionally biased region" description="Acidic residues" evidence="1">
    <location>
        <begin position="169"/>
        <end position="183"/>
    </location>
</feature>
<sequence>MAGGGETSQAAEKKEVTNLTARDLEILSAAWNCMKTQPEMDYEKLAGACGMTNPRSASNAWSSIKKKLFANVPAAAVDKDGKGPKTPGGRKRKTKAEEAAAPAADGSEDDKKEDAATPAKKKRATPAKKKAPKSAAKVKDEDTDEEDKKEVKKKVVKKSKAAVKAEAKSEEDEDTDAGPEGAEEVPVTEVQDGEI</sequence>
<reference evidence="2 3" key="1">
    <citation type="submission" date="2018-08" db="EMBL/GenBank/DDBJ databases">
        <title>Draft genome of the lignicolous fungus Coniochaeta pulveracea.</title>
        <authorList>
            <person name="Borstlap C.J."/>
            <person name="De Witt R.N."/>
            <person name="Botha A."/>
            <person name="Volschenk H."/>
        </authorList>
    </citation>
    <scope>NUCLEOTIDE SEQUENCE [LARGE SCALE GENOMIC DNA]</scope>
    <source>
        <strain evidence="2 3">CAB683</strain>
    </source>
</reference>
<dbReference type="AlphaFoldDB" id="A0A420XX73"/>
<protein>
    <submittedName>
        <fullName evidence="2">Uncharacterized protein</fullName>
    </submittedName>
</protein>
<dbReference type="OrthoDB" id="5403747at2759"/>
<evidence type="ECO:0000313" key="2">
    <source>
        <dbReference type="EMBL" id="RKU40263.1"/>
    </source>
</evidence>